<dbReference type="InterPro" id="IPR001611">
    <property type="entry name" value="Leu-rich_rpt"/>
</dbReference>
<reference evidence="5" key="2">
    <citation type="submission" date="2022-03" db="EMBL/GenBank/DDBJ databases">
        <title>Draft title - Genomic analysis of global carrot germplasm unveils the trajectory of domestication and the origin of high carotenoid orange carrot.</title>
        <authorList>
            <person name="Iorizzo M."/>
            <person name="Ellison S."/>
            <person name="Senalik D."/>
            <person name="Macko-Podgorni A."/>
            <person name="Grzebelus D."/>
            <person name="Bostan H."/>
            <person name="Rolling W."/>
            <person name="Curaba J."/>
            <person name="Simon P."/>
        </authorList>
    </citation>
    <scope>NUCLEOTIDE SEQUENCE</scope>
    <source>
        <tissue evidence="5">Leaf</tissue>
    </source>
</reference>
<dbReference type="InterPro" id="IPR053038">
    <property type="entry name" value="RLP_Defense"/>
</dbReference>
<keyword evidence="6" id="KW-1185">Reference proteome</keyword>
<accession>A0AAF0WBV2</accession>
<evidence type="ECO:0008006" key="7">
    <source>
        <dbReference type="Google" id="ProtNLM"/>
    </source>
</evidence>
<dbReference type="KEGG" id="dcr:108209275"/>
<evidence type="ECO:0000256" key="1">
    <source>
        <dbReference type="ARBA" id="ARBA00022614"/>
    </source>
</evidence>
<sequence>MEPPFIYGILIAFLLSAALSPLSTTATTTDLGAVKFQHSVTISQTNLPEFQPQNWPSYLTSIDFSGKNLVGTIPTSIGNLLYLQNLSLASNSLTGPIPSSISEMHELVHLDLSSNQLNGTVPQFISDIKNLKFLNLENNKFRGVLPFKESFISRLVVFRIGWNNDLCYNRTTFSQDMKLGISPCDRHGLPIAKPMAIYSVKESDCDCDDKDDKGLKPHDHRHPRHVVFALALILSCGIFLILALVMLSKKCS</sequence>
<dbReference type="FunFam" id="3.80.10.10:FF:000383">
    <property type="entry name" value="Leucine-rich repeat receptor protein kinase EMS1"/>
    <property type="match status" value="1"/>
</dbReference>
<dbReference type="Proteomes" id="UP000077755">
    <property type="component" value="Chromosome 2"/>
</dbReference>
<dbReference type="PRINTS" id="PR00019">
    <property type="entry name" value="LEURICHRPT"/>
</dbReference>
<keyword evidence="3" id="KW-1133">Transmembrane helix</keyword>
<reference evidence="5" key="1">
    <citation type="journal article" date="2016" name="Nat. Genet.">
        <title>A high-quality carrot genome assembly provides new insights into carotenoid accumulation and asterid genome evolution.</title>
        <authorList>
            <person name="Iorizzo M."/>
            <person name="Ellison S."/>
            <person name="Senalik D."/>
            <person name="Zeng P."/>
            <person name="Satapoomin P."/>
            <person name="Huang J."/>
            <person name="Bowman M."/>
            <person name="Iovene M."/>
            <person name="Sanseverino W."/>
            <person name="Cavagnaro P."/>
            <person name="Yildiz M."/>
            <person name="Macko-Podgorni A."/>
            <person name="Moranska E."/>
            <person name="Grzebelus E."/>
            <person name="Grzebelus D."/>
            <person name="Ashrafi H."/>
            <person name="Zheng Z."/>
            <person name="Cheng S."/>
            <person name="Spooner D."/>
            <person name="Van Deynze A."/>
            <person name="Simon P."/>
        </authorList>
    </citation>
    <scope>NUCLEOTIDE SEQUENCE</scope>
    <source>
        <tissue evidence="5">Leaf</tissue>
    </source>
</reference>
<feature type="chain" id="PRO_5042037099" description="Leucine-rich repeat-containing N-terminal plant-type domain-containing protein" evidence="4">
    <location>
        <begin position="26"/>
        <end position="252"/>
    </location>
</feature>
<name>A0AAF0WBV2_DAUCS</name>
<dbReference type="EMBL" id="CP093344">
    <property type="protein sequence ID" value="WOG86622.1"/>
    <property type="molecule type" value="Genomic_DNA"/>
</dbReference>
<organism evidence="5 6">
    <name type="scientific">Daucus carota subsp. sativus</name>
    <name type="common">Carrot</name>
    <dbReference type="NCBI Taxonomy" id="79200"/>
    <lineage>
        <taxon>Eukaryota</taxon>
        <taxon>Viridiplantae</taxon>
        <taxon>Streptophyta</taxon>
        <taxon>Embryophyta</taxon>
        <taxon>Tracheophyta</taxon>
        <taxon>Spermatophyta</taxon>
        <taxon>Magnoliopsida</taxon>
        <taxon>eudicotyledons</taxon>
        <taxon>Gunneridae</taxon>
        <taxon>Pentapetalae</taxon>
        <taxon>asterids</taxon>
        <taxon>campanulids</taxon>
        <taxon>Apiales</taxon>
        <taxon>Apiaceae</taxon>
        <taxon>Apioideae</taxon>
        <taxon>Scandiceae</taxon>
        <taxon>Daucinae</taxon>
        <taxon>Daucus</taxon>
        <taxon>Daucus sect. Daucus</taxon>
    </lineage>
</organism>
<evidence type="ECO:0000313" key="6">
    <source>
        <dbReference type="Proteomes" id="UP000077755"/>
    </source>
</evidence>
<feature type="transmembrane region" description="Helical" evidence="3">
    <location>
        <begin position="226"/>
        <end position="247"/>
    </location>
</feature>
<keyword evidence="2" id="KW-0677">Repeat</keyword>
<keyword evidence="1" id="KW-0433">Leucine-rich repeat</keyword>
<evidence type="ECO:0000313" key="5">
    <source>
        <dbReference type="EMBL" id="WOG86622.1"/>
    </source>
</evidence>
<evidence type="ECO:0000256" key="4">
    <source>
        <dbReference type="SAM" id="SignalP"/>
    </source>
</evidence>
<gene>
    <name evidence="5" type="ORF">DCAR_0205839</name>
</gene>
<dbReference type="Gene3D" id="3.80.10.10">
    <property type="entry name" value="Ribonuclease Inhibitor"/>
    <property type="match status" value="1"/>
</dbReference>
<dbReference type="PANTHER" id="PTHR48064">
    <property type="entry name" value="OS01G0750400 PROTEIN"/>
    <property type="match status" value="1"/>
</dbReference>
<keyword evidence="3" id="KW-0812">Transmembrane</keyword>
<dbReference type="AlphaFoldDB" id="A0AAF0WBV2"/>
<dbReference type="Pfam" id="PF00560">
    <property type="entry name" value="LRR_1"/>
    <property type="match status" value="1"/>
</dbReference>
<proteinExistence type="predicted"/>
<evidence type="ECO:0000256" key="3">
    <source>
        <dbReference type="SAM" id="Phobius"/>
    </source>
</evidence>
<keyword evidence="4" id="KW-0732">Signal</keyword>
<protein>
    <recommendedName>
        <fullName evidence="7">Leucine-rich repeat-containing N-terminal plant-type domain-containing protein</fullName>
    </recommendedName>
</protein>
<keyword evidence="3" id="KW-0472">Membrane</keyword>
<evidence type="ECO:0000256" key="2">
    <source>
        <dbReference type="ARBA" id="ARBA00022737"/>
    </source>
</evidence>
<dbReference type="PANTHER" id="PTHR48064:SF1">
    <property type="entry name" value="RECEPTOR-LIKE PROTEIN 51-RELATED"/>
    <property type="match status" value="1"/>
</dbReference>
<dbReference type="SUPFAM" id="SSF52058">
    <property type="entry name" value="L domain-like"/>
    <property type="match status" value="1"/>
</dbReference>
<feature type="signal peptide" evidence="4">
    <location>
        <begin position="1"/>
        <end position="25"/>
    </location>
</feature>
<dbReference type="InterPro" id="IPR032675">
    <property type="entry name" value="LRR_dom_sf"/>
</dbReference>
<dbReference type="Pfam" id="PF13855">
    <property type="entry name" value="LRR_8"/>
    <property type="match status" value="1"/>
</dbReference>